<dbReference type="Pfam" id="PF02779">
    <property type="entry name" value="Transket_pyr"/>
    <property type="match status" value="1"/>
</dbReference>
<name>A0A644XDW3_9ZZZZ</name>
<dbReference type="PANTHER" id="PTHR43257:SF2">
    <property type="entry name" value="PYRUVATE DEHYDROGENASE E1 COMPONENT SUBUNIT BETA"/>
    <property type="match status" value="1"/>
</dbReference>
<gene>
    <name evidence="5" type="primary">bfmBAB_4</name>
    <name evidence="5" type="ORF">SDC9_60447</name>
</gene>
<evidence type="ECO:0000256" key="1">
    <source>
        <dbReference type="ARBA" id="ARBA00001964"/>
    </source>
</evidence>
<accession>A0A644XDW3</accession>
<dbReference type="InterPro" id="IPR033248">
    <property type="entry name" value="Transketolase_C"/>
</dbReference>
<dbReference type="EMBL" id="VSSQ01002223">
    <property type="protein sequence ID" value="MPM14087.1"/>
    <property type="molecule type" value="Genomic_DNA"/>
</dbReference>
<dbReference type="Gene3D" id="3.40.50.970">
    <property type="match status" value="1"/>
</dbReference>
<dbReference type="SUPFAM" id="SSF52518">
    <property type="entry name" value="Thiamin diphosphate-binding fold (THDP-binding)"/>
    <property type="match status" value="1"/>
</dbReference>
<dbReference type="CDD" id="cd07036">
    <property type="entry name" value="TPP_PYR_E1-PDHc-beta_like"/>
    <property type="match status" value="1"/>
</dbReference>
<dbReference type="FunFam" id="3.40.50.970:FF:000001">
    <property type="entry name" value="Pyruvate dehydrogenase E1 beta subunit"/>
    <property type="match status" value="1"/>
</dbReference>
<dbReference type="InterPro" id="IPR005475">
    <property type="entry name" value="Transketolase-like_Pyr-bd"/>
</dbReference>
<organism evidence="5">
    <name type="scientific">bioreactor metagenome</name>
    <dbReference type="NCBI Taxonomy" id="1076179"/>
    <lineage>
        <taxon>unclassified sequences</taxon>
        <taxon>metagenomes</taxon>
        <taxon>ecological metagenomes</taxon>
    </lineage>
</organism>
<protein>
    <submittedName>
        <fullName evidence="5">2-oxoisovalerate dehydrogenase subunit beta</fullName>
        <ecNumber evidence="5">1.2.4.4</ecNumber>
    </submittedName>
</protein>
<feature type="domain" description="Transketolase-like pyrimidine-binding" evidence="4">
    <location>
        <begin position="5"/>
        <end position="179"/>
    </location>
</feature>
<evidence type="ECO:0000259" key="4">
    <source>
        <dbReference type="SMART" id="SM00861"/>
    </source>
</evidence>
<dbReference type="InterPro" id="IPR009014">
    <property type="entry name" value="Transketo_C/PFOR_II"/>
</dbReference>
<dbReference type="SUPFAM" id="SSF52922">
    <property type="entry name" value="TK C-terminal domain-like"/>
    <property type="match status" value="1"/>
</dbReference>
<proteinExistence type="predicted"/>
<dbReference type="InterPro" id="IPR029061">
    <property type="entry name" value="THDP-binding"/>
</dbReference>
<comment type="cofactor">
    <cofactor evidence="1">
        <name>thiamine diphosphate</name>
        <dbReference type="ChEBI" id="CHEBI:58937"/>
    </cofactor>
</comment>
<dbReference type="Pfam" id="PF02780">
    <property type="entry name" value="Transketolase_C"/>
    <property type="match status" value="1"/>
</dbReference>
<dbReference type="GO" id="GO:0003863">
    <property type="term" value="F:branched-chain 2-oxo acid dehydrogenase activity"/>
    <property type="evidence" value="ECO:0007669"/>
    <property type="project" value="UniProtKB-EC"/>
</dbReference>
<dbReference type="FunFam" id="3.40.50.920:FF:000001">
    <property type="entry name" value="Pyruvate dehydrogenase E1 beta subunit"/>
    <property type="match status" value="1"/>
</dbReference>
<sequence length="325" mass="35144">MSRQLTYTKAINEAMIQEMERDDSVFILGEDVARMGGDFGLTQNIYHRWPDRIFDTALSEAAIVGLANGAAIAGLRPIAEIMFADFAGVAFDQIVNSTAKLNFMFQGEANCPVVIRAPQGAGIRCAYHHSAAVESWFLNTPGLVIVSPATPYEAKGLLISAIRSDDPVLFLEHKMLLNMKGEVPEEPYALPLGKGVIEREGKDVTICALQITVGMALKAAAALEKEGISAEVINLRTIKPYDEALIAESVAKTSRLVVAQEGPKVGGWAAEISAMVSEKYFEYLSAPVGRVTCLDIPVSFAPVLEDYYMLTPEDIVRAAKAAVAF</sequence>
<dbReference type="SMART" id="SM00861">
    <property type="entry name" value="Transket_pyr"/>
    <property type="match status" value="1"/>
</dbReference>
<dbReference type="AlphaFoldDB" id="A0A644XDW3"/>
<keyword evidence="3" id="KW-0786">Thiamine pyrophosphate</keyword>
<keyword evidence="2 5" id="KW-0560">Oxidoreductase</keyword>
<dbReference type="PANTHER" id="PTHR43257">
    <property type="entry name" value="PYRUVATE DEHYDROGENASE E1 COMPONENT BETA SUBUNIT"/>
    <property type="match status" value="1"/>
</dbReference>
<evidence type="ECO:0000313" key="5">
    <source>
        <dbReference type="EMBL" id="MPM14087.1"/>
    </source>
</evidence>
<reference evidence="5" key="1">
    <citation type="submission" date="2019-08" db="EMBL/GenBank/DDBJ databases">
        <authorList>
            <person name="Kucharzyk K."/>
            <person name="Murdoch R.W."/>
            <person name="Higgins S."/>
            <person name="Loffler F."/>
        </authorList>
    </citation>
    <scope>NUCLEOTIDE SEQUENCE</scope>
</reference>
<evidence type="ECO:0000256" key="3">
    <source>
        <dbReference type="ARBA" id="ARBA00023052"/>
    </source>
</evidence>
<dbReference type="Gene3D" id="3.40.50.920">
    <property type="match status" value="1"/>
</dbReference>
<evidence type="ECO:0000256" key="2">
    <source>
        <dbReference type="ARBA" id="ARBA00023002"/>
    </source>
</evidence>
<dbReference type="EC" id="1.2.4.4" evidence="5"/>
<comment type="caution">
    <text evidence="5">The sequence shown here is derived from an EMBL/GenBank/DDBJ whole genome shotgun (WGS) entry which is preliminary data.</text>
</comment>
<dbReference type="NCBIfam" id="NF006667">
    <property type="entry name" value="PRK09212.1"/>
    <property type="match status" value="1"/>
</dbReference>